<keyword evidence="5" id="KW-0030">Aminoacyl-tRNA synthetase</keyword>
<feature type="domain" description="TRNA-binding" evidence="4">
    <location>
        <begin position="90"/>
        <end position="201"/>
    </location>
</feature>
<dbReference type="EMBL" id="AZCV01000006">
    <property type="protein sequence ID" value="KRK37283.1"/>
    <property type="molecule type" value="Genomic_DNA"/>
</dbReference>
<dbReference type="InterPro" id="IPR037154">
    <property type="entry name" value="YtpR-like_sf"/>
</dbReference>
<accession>A0A0R1GZ40</accession>
<dbReference type="Pfam" id="PF01588">
    <property type="entry name" value="tRNA_bind"/>
    <property type="match status" value="1"/>
</dbReference>
<dbReference type="GO" id="GO:0004812">
    <property type="term" value="F:aminoacyl-tRNA ligase activity"/>
    <property type="evidence" value="ECO:0007669"/>
    <property type="project" value="UniProtKB-KW"/>
</dbReference>
<keyword evidence="2 3" id="KW-0694">RNA-binding</keyword>
<dbReference type="PATRIC" id="fig|1423722.3.peg.1424"/>
<evidence type="ECO:0000256" key="2">
    <source>
        <dbReference type="ARBA" id="ARBA00022884"/>
    </source>
</evidence>
<dbReference type="InterPro" id="IPR002547">
    <property type="entry name" value="tRNA-bd_dom"/>
</dbReference>
<dbReference type="Gene3D" id="3.30.1940.10">
    <property type="entry name" value="YtpR-like"/>
    <property type="match status" value="1"/>
</dbReference>
<dbReference type="CDD" id="cd02796">
    <property type="entry name" value="tRNA_bind_bactPheRS"/>
    <property type="match status" value="1"/>
</dbReference>
<keyword evidence="1 3" id="KW-0820">tRNA-binding</keyword>
<dbReference type="AlphaFoldDB" id="A0A0R1GZ40"/>
<dbReference type="Gene3D" id="2.40.50.140">
    <property type="entry name" value="Nucleic acid-binding proteins"/>
    <property type="match status" value="1"/>
</dbReference>
<keyword evidence="6" id="KW-1185">Reference proteome</keyword>
<dbReference type="InterPro" id="IPR012340">
    <property type="entry name" value="NA-bd_OB-fold"/>
</dbReference>
<organism evidence="5 6">
    <name type="scientific">Amylolactobacillus amylotrophicus DSM 20534</name>
    <dbReference type="NCBI Taxonomy" id="1423722"/>
    <lineage>
        <taxon>Bacteria</taxon>
        <taxon>Bacillati</taxon>
        <taxon>Bacillota</taxon>
        <taxon>Bacilli</taxon>
        <taxon>Lactobacillales</taxon>
        <taxon>Lactobacillaceae</taxon>
        <taxon>Amylolactobacillus</taxon>
    </lineage>
</organism>
<keyword evidence="5" id="KW-0436">Ligase</keyword>
<reference evidence="5 6" key="1">
    <citation type="journal article" date="2015" name="Genome Announc.">
        <title>Expanding the biotechnology potential of lactobacilli through comparative genomics of 213 strains and associated genera.</title>
        <authorList>
            <person name="Sun Z."/>
            <person name="Harris H.M."/>
            <person name="McCann A."/>
            <person name="Guo C."/>
            <person name="Argimon S."/>
            <person name="Zhang W."/>
            <person name="Yang X."/>
            <person name="Jeffery I.B."/>
            <person name="Cooney J.C."/>
            <person name="Kagawa T.F."/>
            <person name="Liu W."/>
            <person name="Song Y."/>
            <person name="Salvetti E."/>
            <person name="Wrobel A."/>
            <person name="Rasinkangas P."/>
            <person name="Parkhill J."/>
            <person name="Rea M.C."/>
            <person name="O'Sullivan O."/>
            <person name="Ritari J."/>
            <person name="Douillard F.P."/>
            <person name="Paul Ross R."/>
            <person name="Yang R."/>
            <person name="Briner A.E."/>
            <person name="Felis G.E."/>
            <person name="de Vos W.M."/>
            <person name="Barrangou R."/>
            <person name="Klaenhammer T.R."/>
            <person name="Caufield P.W."/>
            <person name="Cui Y."/>
            <person name="Zhang H."/>
            <person name="O'Toole P.W."/>
        </authorList>
    </citation>
    <scope>NUCLEOTIDE SEQUENCE [LARGE SCALE GENOMIC DNA]</scope>
    <source>
        <strain evidence="5 6">DSM 20534</strain>
    </source>
</reference>
<comment type="caution">
    <text evidence="5">The sequence shown here is derived from an EMBL/GenBank/DDBJ whole genome shotgun (WGS) entry which is preliminary data.</text>
</comment>
<name>A0A0R1GZ40_9LACO</name>
<evidence type="ECO:0000256" key="3">
    <source>
        <dbReference type="PROSITE-ProRule" id="PRU00209"/>
    </source>
</evidence>
<dbReference type="PROSITE" id="PS50886">
    <property type="entry name" value="TRBD"/>
    <property type="match status" value="1"/>
</dbReference>
<evidence type="ECO:0000313" key="6">
    <source>
        <dbReference type="Proteomes" id="UP000050909"/>
    </source>
</evidence>
<evidence type="ECO:0000259" key="4">
    <source>
        <dbReference type="PROSITE" id="PS50886"/>
    </source>
</evidence>
<dbReference type="GO" id="GO:0000049">
    <property type="term" value="F:tRNA binding"/>
    <property type="evidence" value="ECO:0007669"/>
    <property type="project" value="UniProtKB-UniRule"/>
</dbReference>
<dbReference type="SUPFAM" id="SSF50249">
    <property type="entry name" value="Nucleic acid-binding proteins"/>
    <property type="match status" value="1"/>
</dbReference>
<gene>
    <name evidence="5" type="ORF">FC62_GL001398</name>
</gene>
<dbReference type="RefSeq" id="WP_056947010.1">
    <property type="nucleotide sequence ID" value="NZ_AZCV01000006.1"/>
</dbReference>
<dbReference type="NCBIfam" id="NF045760">
    <property type="entry name" value="YtpR"/>
    <property type="match status" value="1"/>
</dbReference>
<dbReference type="InterPro" id="IPR033714">
    <property type="entry name" value="tRNA_bind_bactPheRS"/>
</dbReference>
<protein>
    <submittedName>
        <fullName evidence="5">Phenylalanyl-tRNA synthetase</fullName>
    </submittedName>
</protein>
<evidence type="ECO:0000256" key="1">
    <source>
        <dbReference type="ARBA" id="ARBA00022555"/>
    </source>
</evidence>
<dbReference type="Proteomes" id="UP000050909">
    <property type="component" value="Unassembled WGS sequence"/>
</dbReference>
<dbReference type="InterPro" id="IPR027855">
    <property type="entry name" value="DUF4479"/>
</dbReference>
<dbReference type="Pfam" id="PF14794">
    <property type="entry name" value="DUF4479"/>
    <property type="match status" value="1"/>
</dbReference>
<sequence length="214" mass="23371">MITSINQTAFPNTLIAILGPDQGEQSSEQKQNVVRIFNQDNQTIGFNFFQIDSVLDLTNATNGRIKLTSAQINKLNEYLISVGFKAELPTVEKKTLVYGYVKTSEPHPDSDHLHVTTVDVGDETDYQIVCGAPNIAAGQKVVVALPETMMPDGAIIWPGALRGVESYGMITSARELGLKHAPDKRGILVLPNDFPVGHEFEPEKVDRLLAKGAI</sequence>
<evidence type="ECO:0000313" key="5">
    <source>
        <dbReference type="EMBL" id="KRK37283.1"/>
    </source>
</evidence>
<proteinExistence type="predicted"/>